<dbReference type="Ensembl" id="ENSSDAT00000030795.1">
    <property type="protein sequence ID" value="ENSSDAP00000026935.1"/>
    <property type="gene ID" value="ENSSDAG00000024425.1"/>
</dbReference>
<sequence length="77" mass="8965">MWRSPSPHVWGNRSQVLFYKEQEVVTIDICHNAAELSSGEAEELQRIKWHREQLLEDIQVCREETEEGSSRKQDGGP</sequence>
<evidence type="ECO:0000313" key="2">
    <source>
        <dbReference type="Proteomes" id="UP000694422"/>
    </source>
</evidence>
<reference evidence="1" key="1">
    <citation type="submission" date="2025-08" db="UniProtKB">
        <authorList>
            <consortium name="Ensembl"/>
        </authorList>
    </citation>
    <scope>IDENTIFICATION</scope>
</reference>
<dbReference type="Proteomes" id="UP000694422">
    <property type="component" value="Unplaced"/>
</dbReference>
<organism evidence="1 2">
    <name type="scientific">Spermophilus dauricus</name>
    <name type="common">Daurian ground squirrel</name>
    <dbReference type="NCBI Taxonomy" id="99837"/>
    <lineage>
        <taxon>Eukaryota</taxon>
        <taxon>Metazoa</taxon>
        <taxon>Chordata</taxon>
        <taxon>Craniata</taxon>
        <taxon>Vertebrata</taxon>
        <taxon>Euteleostomi</taxon>
        <taxon>Mammalia</taxon>
        <taxon>Eutheria</taxon>
        <taxon>Euarchontoglires</taxon>
        <taxon>Glires</taxon>
        <taxon>Rodentia</taxon>
        <taxon>Sciuromorpha</taxon>
        <taxon>Sciuridae</taxon>
        <taxon>Xerinae</taxon>
        <taxon>Marmotini</taxon>
        <taxon>Spermophilus</taxon>
    </lineage>
</organism>
<dbReference type="AlphaFoldDB" id="A0A8C9QVW2"/>
<accession>A0A8C9QVW2</accession>
<proteinExistence type="predicted"/>
<evidence type="ECO:0000313" key="1">
    <source>
        <dbReference type="Ensembl" id="ENSSDAP00000026935.1"/>
    </source>
</evidence>
<reference evidence="1" key="2">
    <citation type="submission" date="2025-09" db="UniProtKB">
        <authorList>
            <consortium name="Ensembl"/>
        </authorList>
    </citation>
    <scope>IDENTIFICATION</scope>
</reference>
<name>A0A8C9QVW2_SPEDA</name>
<keyword evidence="2" id="KW-1185">Reference proteome</keyword>
<protein>
    <submittedName>
        <fullName evidence="1">Uncharacterized protein</fullName>
    </submittedName>
</protein>